<protein>
    <submittedName>
        <fullName evidence="2">Uracil DNA glycosylase superfamily protein</fullName>
    </submittedName>
</protein>
<dbReference type="PATRIC" id="fig|1747903.4.peg.4714"/>
<gene>
    <name evidence="2" type="ORF">ASR47_102320</name>
</gene>
<organism evidence="2 3">
    <name type="scientific">Janthinobacterium psychrotolerans</name>
    <dbReference type="NCBI Taxonomy" id="1747903"/>
    <lineage>
        <taxon>Bacteria</taxon>
        <taxon>Pseudomonadati</taxon>
        <taxon>Pseudomonadota</taxon>
        <taxon>Betaproteobacteria</taxon>
        <taxon>Burkholderiales</taxon>
        <taxon>Oxalobacteraceae</taxon>
        <taxon>Janthinobacterium</taxon>
    </lineage>
</organism>
<name>A0A1A7C7P6_9BURK</name>
<proteinExistence type="predicted"/>
<evidence type="ECO:0000259" key="1">
    <source>
        <dbReference type="Pfam" id="PF03167"/>
    </source>
</evidence>
<dbReference type="InterPro" id="IPR036895">
    <property type="entry name" value="Uracil-DNA_glycosylase-like_sf"/>
</dbReference>
<dbReference type="OrthoDB" id="64750at2"/>
<dbReference type="AlphaFoldDB" id="A0A1A7C7P6"/>
<dbReference type="CDD" id="cd10035">
    <property type="entry name" value="UDG_like"/>
    <property type="match status" value="1"/>
</dbReference>
<dbReference type="STRING" id="1747903.ASR47_102320"/>
<keyword evidence="3" id="KW-1185">Reference proteome</keyword>
<sequence>MTSGVPVAPLLDDVAELARRVELLSLPHVVALNQWVDTHAAVRALPYFDPLDGGADASILILLEAPARHAMRPRFVSRDNPGPAQRNLQRFLAQAAVARARTVLWNTVPWLADEQAPPARLGVAAVRAGIAMLGDVLDLLPCLRVVVLAGRTARQAHAAIEARRPGLIVLEMPHPSPLSVCTSPTVAPQIVATLARAAQLAR</sequence>
<dbReference type="SUPFAM" id="SSF52141">
    <property type="entry name" value="Uracil-DNA glycosylase-like"/>
    <property type="match status" value="1"/>
</dbReference>
<comment type="caution">
    <text evidence="2">The sequence shown here is derived from an EMBL/GenBank/DDBJ whole genome shotgun (WGS) entry which is preliminary data.</text>
</comment>
<reference evidence="2 3" key="1">
    <citation type="submission" date="2016-04" db="EMBL/GenBank/DDBJ databases">
        <title>Draft genome sequence of Janthinobacterium psychrotolerans sp. nov., isolated from freshwater sediments in Denmark.</title>
        <authorList>
            <person name="Gong X."/>
            <person name="Skrivergaard S."/>
            <person name="Korsgaard B.S."/>
            <person name="Schreiber L."/>
            <person name="Marshall I.P."/>
            <person name="Finster K."/>
            <person name="Schramm A."/>
        </authorList>
    </citation>
    <scope>NUCLEOTIDE SEQUENCE [LARGE SCALE GENOMIC DNA]</scope>
    <source>
        <strain evidence="2 3">S3-2</strain>
    </source>
</reference>
<dbReference type="Pfam" id="PF03167">
    <property type="entry name" value="UDG"/>
    <property type="match status" value="1"/>
</dbReference>
<dbReference type="EMBL" id="LOCQ01000040">
    <property type="protein sequence ID" value="OBV41049.1"/>
    <property type="molecule type" value="Genomic_DNA"/>
</dbReference>
<evidence type="ECO:0000313" key="2">
    <source>
        <dbReference type="EMBL" id="OBV41049.1"/>
    </source>
</evidence>
<evidence type="ECO:0000313" key="3">
    <source>
        <dbReference type="Proteomes" id="UP000092713"/>
    </source>
</evidence>
<dbReference type="Proteomes" id="UP000092713">
    <property type="component" value="Unassembled WGS sequence"/>
</dbReference>
<dbReference type="InterPro" id="IPR005122">
    <property type="entry name" value="Uracil-DNA_glycosylase-like"/>
</dbReference>
<feature type="domain" description="Uracil-DNA glycosylase-like" evidence="1">
    <location>
        <begin position="53"/>
        <end position="182"/>
    </location>
</feature>
<accession>A0A1A7C7P6</accession>
<dbReference type="Gene3D" id="3.40.470.10">
    <property type="entry name" value="Uracil-DNA glycosylase-like domain"/>
    <property type="match status" value="1"/>
</dbReference>